<sequence>MCGYGSIFIQYIKLKIFTHSLTHNVLARKEERKKRDCWGVGAKEEQPVRVEK</sequence>
<comment type="caution">
    <text evidence="1">The sequence shown here is derived from an EMBL/GenBank/DDBJ whole genome shotgun (WGS) entry which is preliminary data.</text>
</comment>
<protein>
    <submittedName>
        <fullName evidence="1">Uncharacterized protein</fullName>
    </submittedName>
</protein>
<dbReference type="EMBL" id="JBBNAG010000010">
    <property type="protein sequence ID" value="KAK9100459.1"/>
    <property type="molecule type" value="Genomic_DNA"/>
</dbReference>
<dbReference type="AlphaFoldDB" id="A0AAP0EW12"/>
<dbReference type="Proteomes" id="UP001419268">
    <property type="component" value="Unassembled WGS sequence"/>
</dbReference>
<organism evidence="1 2">
    <name type="scientific">Stephania cephalantha</name>
    <dbReference type="NCBI Taxonomy" id="152367"/>
    <lineage>
        <taxon>Eukaryota</taxon>
        <taxon>Viridiplantae</taxon>
        <taxon>Streptophyta</taxon>
        <taxon>Embryophyta</taxon>
        <taxon>Tracheophyta</taxon>
        <taxon>Spermatophyta</taxon>
        <taxon>Magnoliopsida</taxon>
        <taxon>Ranunculales</taxon>
        <taxon>Menispermaceae</taxon>
        <taxon>Menispermoideae</taxon>
        <taxon>Cissampelideae</taxon>
        <taxon>Stephania</taxon>
    </lineage>
</organism>
<name>A0AAP0EW12_9MAGN</name>
<evidence type="ECO:0000313" key="2">
    <source>
        <dbReference type="Proteomes" id="UP001419268"/>
    </source>
</evidence>
<accession>A0AAP0EW12</accession>
<reference evidence="1 2" key="1">
    <citation type="submission" date="2024-01" db="EMBL/GenBank/DDBJ databases">
        <title>Genome assemblies of Stephania.</title>
        <authorList>
            <person name="Yang L."/>
        </authorList>
    </citation>
    <scope>NUCLEOTIDE SEQUENCE [LARGE SCALE GENOMIC DNA]</scope>
    <source>
        <strain evidence="1">JXDWG</strain>
        <tissue evidence="1">Leaf</tissue>
    </source>
</reference>
<gene>
    <name evidence="1" type="ORF">Scep_023889</name>
</gene>
<proteinExistence type="predicted"/>
<evidence type="ECO:0000313" key="1">
    <source>
        <dbReference type="EMBL" id="KAK9100459.1"/>
    </source>
</evidence>
<keyword evidence="2" id="KW-1185">Reference proteome</keyword>